<keyword evidence="3" id="KW-1185">Reference proteome</keyword>
<accession>A0A8I6Y493</accession>
<dbReference type="OMA" id="CDIPVAN"/>
<dbReference type="PANTHER" id="PTHR33454:SF13">
    <property type="entry name" value="15KDA GRAIN SOFTNESS PROTEIN"/>
    <property type="match status" value="1"/>
</dbReference>
<evidence type="ECO:0000313" key="2">
    <source>
        <dbReference type="EnsemblPlants" id="HORVU.MOREX.r3.5HG0420160.1.CDS1"/>
    </source>
</evidence>
<dbReference type="Proteomes" id="UP000011116">
    <property type="component" value="Chromosome 5H"/>
</dbReference>
<proteinExistence type="predicted"/>
<protein>
    <recommendedName>
        <fullName evidence="1">Bifunctional inhibitor/plant lipid transfer protein/seed storage helical domain-containing protein</fullName>
    </recommendedName>
</protein>
<dbReference type="SMART" id="SM00499">
    <property type="entry name" value="AAI"/>
    <property type="match status" value="1"/>
</dbReference>
<dbReference type="SUPFAM" id="SSF47699">
    <property type="entry name" value="Bifunctional inhibitor/lipid-transfer protein/seed storage 2S albumin"/>
    <property type="match status" value="1"/>
</dbReference>
<sequence length="190" mass="21344">MSHHPCINSVPISSIHVHHYQNNIDNMKTFFLLSFLALVASTAIAQYAEVPSPAAEVPTGDGFGEWVAMTPSVSGSEQCEQEQPKLNSCSDYVMDRCVTKDMLLSWVFPRTWGKRSCEEVQDQCCQQLRQTTPDCRCKAIWTSIQGDLSGFMSFQQGLEARTLQMAKSLPSKCNIDPKYCNIPITSGYYW</sequence>
<dbReference type="GO" id="GO:0045735">
    <property type="term" value="F:nutrient reservoir activity"/>
    <property type="evidence" value="ECO:0007669"/>
    <property type="project" value="InterPro"/>
</dbReference>
<dbReference type="CDD" id="cd00261">
    <property type="entry name" value="AAI_SS"/>
    <property type="match status" value="1"/>
</dbReference>
<dbReference type="Gene3D" id="1.10.110.10">
    <property type="entry name" value="Plant lipid-transfer and hydrophobic proteins"/>
    <property type="match status" value="1"/>
</dbReference>
<reference evidence="3" key="1">
    <citation type="journal article" date="2012" name="Nature">
        <title>A physical, genetic and functional sequence assembly of the barley genome.</title>
        <authorList>
            <consortium name="The International Barley Genome Sequencing Consortium"/>
            <person name="Mayer K.F."/>
            <person name="Waugh R."/>
            <person name="Brown J.W."/>
            <person name="Schulman A."/>
            <person name="Langridge P."/>
            <person name="Platzer M."/>
            <person name="Fincher G.B."/>
            <person name="Muehlbauer G.J."/>
            <person name="Sato K."/>
            <person name="Close T.J."/>
            <person name="Wise R.P."/>
            <person name="Stein N."/>
        </authorList>
    </citation>
    <scope>NUCLEOTIDE SEQUENCE [LARGE SCALE GENOMIC DNA]</scope>
    <source>
        <strain evidence="3">cv. Morex</strain>
    </source>
</reference>
<dbReference type="InterPro" id="IPR016140">
    <property type="entry name" value="Bifunc_inhib/LTP/seed_store"/>
</dbReference>
<dbReference type="InterPro" id="IPR001954">
    <property type="entry name" value="Glia_glutenin"/>
</dbReference>
<evidence type="ECO:0000259" key="1">
    <source>
        <dbReference type="SMART" id="SM00499"/>
    </source>
</evidence>
<dbReference type="PANTHER" id="PTHR33454">
    <property type="entry name" value="PROLAMIN PPROL 14P"/>
    <property type="match status" value="1"/>
</dbReference>
<reference evidence="2" key="2">
    <citation type="submission" date="2020-10" db="EMBL/GenBank/DDBJ databases">
        <authorList>
            <person name="Scholz U."/>
            <person name="Mascher M."/>
            <person name="Fiebig A."/>
        </authorList>
    </citation>
    <scope>NUCLEOTIDE SEQUENCE [LARGE SCALE GENOMIC DNA]</scope>
    <source>
        <strain evidence="2">cv. Morex</strain>
    </source>
</reference>
<dbReference type="Pfam" id="PF00234">
    <property type="entry name" value="Tryp_alpha_amyl"/>
    <property type="match status" value="1"/>
</dbReference>
<reference evidence="2" key="3">
    <citation type="submission" date="2022-01" db="UniProtKB">
        <authorList>
            <consortium name="EnsemblPlants"/>
        </authorList>
    </citation>
    <scope>IDENTIFICATION</scope>
    <source>
        <strain evidence="2">subsp. vulgare</strain>
    </source>
</reference>
<dbReference type="InterPro" id="IPR036312">
    <property type="entry name" value="Bifun_inhib/LTP/seed_sf"/>
</dbReference>
<dbReference type="EnsemblPlants" id="HORVU.MOREX.r3.5HG0420160.1">
    <property type="protein sequence ID" value="HORVU.MOREX.r3.5HG0420160.1.CDS1"/>
    <property type="gene ID" value="HORVU.MOREX.r3.5HG0420160"/>
</dbReference>
<feature type="domain" description="Bifunctional inhibitor/plant lipid transfer protein/seed storage helical" evidence="1">
    <location>
        <begin position="89"/>
        <end position="180"/>
    </location>
</feature>
<dbReference type="AlphaFoldDB" id="A0A8I6Y493"/>
<name>A0A8I6Y493_HORVV</name>
<evidence type="ECO:0000313" key="3">
    <source>
        <dbReference type="Proteomes" id="UP000011116"/>
    </source>
</evidence>
<organism evidence="2 3">
    <name type="scientific">Hordeum vulgare subsp. vulgare</name>
    <name type="common">Domesticated barley</name>
    <dbReference type="NCBI Taxonomy" id="112509"/>
    <lineage>
        <taxon>Eukaryota</taxon>
        <taxon>Viridiplantae</taxon>
        <taxon>Streptophyta</taxon>
        <taxon>Embryophyta</taxon>
        <taxon>Tracheophyta</taxon>
        <taxon>Spermatophyta</taxon>
        <taxon>Magnoliopsida</taxon>
        <taxon>Liliopsida</taxon>
        <taxon>Poales</taxon>
        <taxon>Poaceae</taxon>
        <taxon>BOP clade</taxon>
        <taxon>Pooideae</taxon>
        <taxon>Triticodae</taxon>
        <taxon>Triticeae</taxon>
        <taxon>Hordeinae</taxon>
        <taxon>Hordeum</taxon>
    </lineage>
</organism>
<dbReference type="Gramene" id="HORVU.MOREX.r2.5HG0349760.1">
    <property type="protein sequence ID" value="HORVU.MOREX.r2.5HG0349760.1.CDS.1"/>
    <property type="gene ID" value="HORVU.MOREX.r2.5HG0349760"/>
</dbReference>
<dbReference type="Gramene" id="HORVU.MOREX.r3.5HG0420160.1">
    <property type="protein sequence ID" value="HORVU.MOREX.r3.5HG0420160.1.CDS1"/>
    <property type="gene ID" value="HORVU.MOREX.r3.5HG0420160"/>
</dbReference>